<organism evidence="2 3">
    <name type="scientific">Ricinus communis</name>
    <name type="common">Castor bean</name>
    <dbReference type="NCBI Taxonomy" id="3988"/>
    <lineage>
        <taxon>Eukaryota</taxon>
        <taxon>Viridiplantae</taxon>
        <taxon>Streptophyta</taxon>
        <taxon>Embryophyta</taxon>
        <taxon>Tracheophyta</taxon>
        <taxon>Spermatophyta</taxon>
        <taxon>Magnoliopsida</taxon>
        <taxon>eudicotyledons</taxon>
        <taxon>Gunneridae</taxon>
        <taxon>Pentapetalae</taxon>
        <taxon>rosids</taxon>
        <taxon>fabids</taxon>
        <taxon>Malpighiales</taxon>
        <taxon>Euphorbiaceae</taxon>
        <taxon>Acalyphoideae</taxon>
        <taxon>Acalypheae</taxon>
        <taxon>Ricinus</taxon>
    </lineage>
</organism>
<name>B9T7Q9_RICCO</name>
<reference evidence="3" key="1">
    <citation type="journal article" date="2010" name="Nat. Biotechnol.">
        <title>Draft genome sequence of the oilseed species Ricinus communis.</title>
        <authorList>
            <person name="Chan A.P."/>
            <person name="Crabtree J."/>
            <person name="Zhao Q."/>
            <person name="Lorenzi H."/>
            <person name="Orvis J."/>
            <person name="Puiu D."/>
            <person name="Melake-Berhan A."/>
            <person name="Jones K.M."/>
            <person name="Redman J."/>
            <person name="Chen G."/>
            <person name="Cahoon E.B."/>
            <person name="Gedil M."/>
            <person name="Stanke M."/>
            <person name="Haas B.J."/>
            <person name="Wortman J.R."/>
            <person name="Fraser-Liggett C.M."/>
            <person name="Ravel J."/>
            <person name="Rabinowicz P.D."/>
        </authorList>
    </citation>
    <scope>NUCLEOTIDE SEQUENCE [LARGE SCALE GENOMIC DNA]</scope>
    <source>
        <strain evidence="3">cv. Hale</strain>
    </source>
</reference>
<proteinExistence type="predicted"/>
<feature type="compositionally biased region" description="Polar residues" evidence="1">
    <location>
        <begin position="14"/>
        <end position="30"/>
    </location>
</feature>
<feature type="compositionally biased region" description="Polar residues" evidence="1">
    <location>
        <begin position="37"/>
        <end position="57"/>
    </location>
</feature>
<evidence type="ECO:0000313" key="2">
    <source>
        <dbReference type="EMBL" id="EEF28103.1"/>
    </source>
</evidence>
<protein>
    <submittedName>
        <fullName evidence="2">Uncharacterized protein</fullName>
    </submittedName>
</protein>
<dbReference type="AlphaFoldDB" id="B9T7Q9"/>
<dbReference type="Proteomes" id="UP000008311">
    <property type="component" value="Unassembled WGS sequence"/>
</dbReference>
<feature type="compositionally biased region" description="Basic residues" evidence="1">
    <location>
        <begin position="1"/>
        <end position="13"/>
    </location>
</feature>
<dbReference type="InParanoid" id="B9T7Q9"/>
<evidence type="ECO:0000313" key="3">
    <source>
        <dbReference type="Proteomes" id="UP000008311"/>
    </source>
</evidence>
<gene>
    <name evidence="2" type="ORF">RCOM_0277780</name>
</gene>
<feature type="region of interest" description="Disordered" evidence="1">
    <location>
        <begin position="1"/>
        <end position="60"/>
    </location>
</feature>
<evidence type="ECO:0000256" key="1">
    <source>
        <dbReference type="SAM" id="MobiDB-lite"/>
    </source>
</evidence>
<accession>B9T7Q9</accession>
<dbReference type="EMBL" id="EQ974802">
    <property type="protein sequence ID" value="EEF28103.1"/>
    <property type="molecule type" value="Genomic_DNA"/>
</dbReference>
<keyword evidence="3" id="KW-1185">Reference proteome</keyword>
<sequence length="122" mass="13293">MKPTKNSKSRPKKSSTSANGGDSTSEPTTLKNRHSTSVRNKSVNTIKSPSTTTTSQCFAPPGFTRIEIKSRMLKERRQANQGFSIRIFSGTGHIYSRMPRESRAKFVSGASTIAVVGRNGNT</sequence>